<dbReference type="GO" id="GO:0005524">
    <property type="term" value="F:ATP binding"/>
    <property type="evidence" value="ECO:0007669"/>
    <property type="project" value="UniProtKB-UniRule"/>
</dbReference>
<accession>A0A4R3JFF3</accession>
<dbReference type="EC" id="2.7.1.24" evidence="5 6"/>
<feature type="binding site" evidence="5">
    <location>
        <begin position="11"/>
        <end position="16"/>
    </location>
    <ligand>
        <name>ATP</name>
        <dbReference type="ChEBI" id="CHEBI:30616"/>
    </ligand>
</feature>
<organism evidence="7 8">
    <name type="scientific">Varunaivibrio sulfuroxidans</name>
    <dbReference type="NCBI Taxonomy" id="1773489"/>
    <lineage>
        <taxon>Bacteria</taxon>
        <taxon>Pseudomonadati</taxon>
        <taxon>Pseudomonadota</taxon>
        <taxon>Alphaproteobacteria</taxon>
        <taxon>Rhodospirillales</taxon>
        <taxon>Magnetovibrionaceae</taxon>
        <taxon>Varunaivibrio</taxon>
    </lineage>
</organism>
<comment type="function">
    <text evidence="5">Catalyzes the phosphorylation of the 3'-hydroxyl group of dephosphocoenzyme A to form coenzyme A.</text>
</comment>
<dbReference type="GO" id="GO:0015937">
    <property type="term" value="P:coenzyme A biosynthetic process"/>
    <property type="evidence" value="ECO:0007669"/>
    <property type="project" value="UniProtKB-UniRule"/>
</dbReference>
<dbReference type="AlphaFoldDB" id="A0A4R3JFF3"/>
<evidence type="ECO:0000256" key="3">
    <source>
        <dbReference type="ARBA" id="ARBA00022840"/>
    </source>
</evidence>
<dbReference type="Pfam" id="PF01121">
    <property type="entry name" value="CoaE"/>
    <property type="match status" value="1"/>
</dbReference>
<reference evidence="7 8" key="1">
    <citation type="submission" date="2019-03" db="EMBL/GenBank/DDBJ databases">
        <title>Genomic Encyclopedia of Type Strains, Phase IV (KMG-IV): sequencing the most valuable type-strain genomes for metagenomic binning, comparative biology and taxonomic classification.</title>
        <authorList>
            <person name="Goeker M."/>
        </authorList>
    </citation>
    <scope>NUCLEOTIDE SEQUENCE [LARGE SCALE GENOMIC DNA]</scope>
    <source>
        <strain evidence="7 8">DSM 101688</strain>
    </source>
</reference>
<keyword evidence="5" id="KW-0808">Transferase</keyword>
<dbReference type="PROSITE" id="PS51219">
    <property type="entry name" value="DPCK"/>
    <property type="match status" value="1"/>
</dbReference>
<comment type="caution">
    <text evidence="7">The sequence shown here is derived from an EMBL/GenBank/DDBJ whole genome shotgun (WGS) entry which is preliminary data.</text>
</comment>
<dbReference type="UniPathway" id="UPA00241">
    <property type="reaction ID" value="UER00356"/>
</dbReference>
<dbReference type="InterPro" id="IPR027417">
    <property type="entry name" value="P-loop_NTPase"/>
</dbReference>
<evidence type="ECO:0000313" key="8">
    <source>
        <dbReference type="Proteomes" id="UP000295304"/>
    </source>
</evidence>
<dbReference type="GO" id="GO:0005737">
    <property type="term" value="C:cytoplasm"/>
    <property type="evidence" value="ECO:0007669"/>
    <property type="project" value="UniProtKB-SubCell"/>
</dbReference>
<comment type="pathway">
    <text evidence="5">Cofactor biosynthesis; coenzyme A biosynthesis; CoA from (R)-pantothenate: step 5/5.</text>
</comment>
<dbReference type="GO" id="GO:0004140">
    <property type="term" value="F:dephospho-CoA kinase activity"/>
    <property type="evidence" value="ECO:0007669"/>
    <property type="project" value="UniProtKB-UniRule"/>
</dbReference>
<sequence length="198" mass="22422">MFVLGLTGSIGMGKSTAAHHFRRLGIPVFDADRTVARLMAKGGRAVMPIAALFPSAIRGGAVDHAALAKRVFEDHAALRRLEEVLHPMVDEERRVFLQKWRRQRRPLVVLDIPLLYEIGGERLCDGVAVVSAPLPVQRRRVLARPNMTEHRFRAILARQISDREKRRRADFIIPTGLSRAHGFRAVRRIVRDIVFCVK</sequence>
<evidence type="ECO:0000256" key="5">
    <source>
        <dbReference type="HAMAP-Rule" id="MF_00376"/>
    </source>
</evidence>
<dbReference type="NCBIfam" id="TIGR00152">
    <property type="entry name" value="dephospho-CoA kinase"/>
    <property type="match status" value="1"/>
</dbReference>
<dbReference type="InterPro" id="IPR001977">
    <property type="entry name" value="Depp_CoAkinase"/>
</dbReference>
<dbReference type="SUPFAM" id="SSF52540">
    <property type="entry name" value="P-loop containing nucleoside triphosphate hydrolases"/>
    <property type="match status" value="1"/>
</dbReference>
<dbReference type="RefSeq" id="WP_132937610.1">
    <property type="nucleotide sequence ID" value="NZ_CP119676.1"/>
</dbReference>
<keyword evidence="4 5" id="KW-0173">Coenzyme A biosynthesis</keyword>
<keyword evidence="2 5" id="KW-0547">Nucleotide-binding</keyword>
<dbReference type="PANTHER" id="PTHR10695:SF46">
    <property type="entry name" value="BIFUNCTIONAL COENZYME A SYNTHASE-RELATED"/>
    <property type="match status" value="1"/>
</dbReference>
<dbReference type="Gene3D" id="3.40.50.300">
    <property type="entry name" value="P-loop containing nucleotide triphosphate hydrolases"/>
    <property type="match status" value="1"/>
</dbReference>
<dbReference type="HAMAP" id="MF_00376">
    <property type="entry name" value="Dephospho_CoA_kinase"/>
    <property type="match status" value="1"/>
</dbReference>
<keyword evidence="8" id="KW-1185">Reference proteome</keyword>
<proteinExistence type="inferred from homology"/>
<dbReference type="Proteomes" id="UP000295304">
    <property type="component" value="Unassembled WGS sequence"/>
</dbReference>
<evidence type="ECO:0000256" key="2">
    <source>
        <dbReference type="ARBA" id="ARBA00022741"/>
    </source>
</evidence>
<dbReference type="CDD" id="cd02022">
    <property type="entry name" value="DPCK"/>
    <property type="match status" value="1"/>
</dbReference>
<evidence type="ECO:0000256" key="6">
    <source>
        <dbReference type="NCBIfam" id="TIGR00152"/>
    </source>
</evidence>
<keyword evidence="5" id="KW-0963">Cytoplasm</keyword>
<keyword evidence="5 7" id="KW-0418">Kinase</keyword>
<evidence type="ECO:0000256" key="1">
    <source>
        <dbReference type="ARBA" id="ARBA00009018"/>
    </source>
</evidence>
<dbReference type="OrthoDB" id="9812943at2"/>
<keyword evidence="3 5" id="KW-0067">ATP-binding</keyword>
<comment type="subcellular location">
    <subcellularLocation>
        <location evidence="5">Cytoplasm</location>
    </subcellularLocation>
</comment>
<comment type="similarity">
    <text evidence="1 5">Belongs to the CoaE family.</text>
</comment>
<dbReference type="PANTHER" id="PTHR10695">
    <property type="entry name" value="DEPHOSPHO-COA KINASE-RELATED"/>
    <property type="match status" value="1"/>
</dbReference>
<comment type="catalytic activity">
    <reaction evidence="5">
        <text>3'-dephospho-CoA + ATP = ADP + CoA + H(+)</text>
        <dbReference type="Rhea" id="RHEA:18245"/>
        <dbReference type="ChEBI" id="CHEBI:15378"/>
        <dbReference type="ChEBI" id="CHEBI:30616"/>
        <dbReference type="ChEBI" id="CHEBI:57287"/>
        <dbReference type="ChEBI" id="CHEBI:57328"/>
        <dbReference type="ChEBI" id="CHEBI:456216"/>
        <dbReference type="EC" id="2.7.1.24"/>
    </reaction>
</comment>
<gene>
    <name evidence="5" type="primary">coaE</name>
    <name evidence="7" type="ORF">EDD55_101200</name>
</gene>
<name>A0A4R3JFF3_9PROT</name>
<protein>
    <recommendedName>
        <fullName evidence="5 6">Dephospho-CoA kinase</fullName>
        <ecNumber evidence="5 6">2.7.1.24</ecNumber>
    </recommendedName>
    <alternativeName>
        <fullName evidence="5">Dephosphocoenzyme A kinase</fullName>
    </alternativeName>
</protein>
<evidence type="ECO:0000313" key="7">
    <source>
        <dbReference type="EMBL" id="TCS64869.1"/>
    </source>
</evidence>
<evidence type="ECO:0000256" key="4">
    <source>
        <dbReference type="ARBA" id="ARBA00022993"/>
    </source>
</evidence>
<dbReference type="EMBL" id="SLZW01000001">
    <property type="protein sequence ID" value="TCS64869.1"/>
    <property type="molecule type" value="Genomic_DNA"/>
</dbReference>